<dbReference type="GO" id="GO:0005829">
    <property type="term" value="C:cytosol"/>
    <property type="evidence" value="ECO:0007669"/>
    <property type="project" value="TreeGrafter"/>
</dbReference>
<dbReference type="GO" id="GO:0006417">
    <property type="term" value="P:regulation of translation"/>
    <property type="evidence" value="ECO:0007669"/>
    <property type="project" value="TreeGrafter"/>
</dbReference>
<dbReference type="Gene3D" id="1.25.10.10">
    <property type="entry name" value="Leucine-rich Repeat Variant"/>
    <property type="match status" value="1"/>
</dbReference>
<dbReference type="PANTHER" id="PTHR23346">
    <property type="entry name" value="TRANSLATIONAL ACTIVATOR GCN1-RELATED"/>
    <property type="match status" value="1"/>
</dbReference>
<dbReference type="InterPro" id="IPR011989">
    <property type="entry name" value="ARM-like"/>
</dbReference>
<reference evidence="2" key="2">
    <citation type="submission" date="2022-03" db="EMBL/GenBank/DDBJ databases">
        <title>Draft title - Genomic analysis of global carrot germplasm unveils the trajectory of domestication and the origin of high carotenoid orange carrot.</title>
        <authorList>
            <person name="Iorizzo M."/>
            <person name="Ellison S."/>
            <person name="Senalik D."/>
            <person name="Macko-Podgorni A."/>
            <person name="Grzebelus D."/>
            <person name="Bostan H."/>
            <person name="Rolling W."/>
            <person name="Curaba J."/>
            <person name="Simon P."/>
        </authorList>
    </citation>
    <scope>NUCLEOTIDE SEQUENCE</scope>
    <source>
        <tissue evidence="2">Leaf</tissue>
    </source>
</reference>
<reference evidence="2" key="1">
    <citation type="journal article" date="2016" name="Nat. Genet.">
        <title>A high-quality carrot genome assembly provides new insights into carotenoid accumulation and asterid genome evolution.</title>
        <authorList>
            <person name="Iorizzo M."/>
            <person name="Ellison S."/>
            <person name="Senalik D."/>
            <person name="Zeng P."/>
            <person name="Satapoomin P."/>
            <person name="Huang J."/>
            <person name="Bowman M."/>
            <person name="Iovene M."/>
            <person name="Sanseverino W."/>
            <person name="Cavagnaro P."/>
            <person name="Yildiz M."/>
            <person name="Macko-Podgorni A."/>
            <person name="Moranska E."/>
            <person name="Grzebelus E."/>
            <person name="Grzebelus D."/>
            <person name="Ashrafi H."/>
            <person name="Zheng Z."/>
            <person name="Cheng S."/>
            <person name="Spooner D."/>
            <person name="Van Deynze A."/>
            <person name="Simon P."/>
        </authorList>
    </citation>
    <scope>NUCLEOTIDE SEQUENCE</scope>
    <source>
        <tissue evidence="2">Leaf</tissue>
    </source>
</reference>
<evidence type="ECO:0000256" key="1">
    <source>
        <dbReference type="ARBA" id="ARBA00022737"/>
    </source>
</evidence>
<name>A0A164U720_DAUCS</name>
<dbReference type="InterPro" id="IPR016024">
    <property type="entry name" value="ARM-type_fold"/>
</dbReference>
<dbReference type="Pfam" id="PF24987">
    <property type="entry name" value="HEAT_EF3_N"/>
    <property type="match status" value="1"/>
</dbReference>
<keyword evidence="3" id="KW-1185">Reference proteome</keyword>
<protein>
    <submittedName>
        <fullName evidence="2">Uncharacterized protein</fullName>
    </submittedName>
</protein>
<keyword evidence="1" id="KW-0677">Repeat</keyword>
<dbReference type="Proteomes" id="UP000077755">
    <property type="component" value="Chromosome 7"/>
</dbReference>
<organism evidence="2 3">
    <name type="scientific">Daucus carota subsp. sativus</name>
    <name type="common">Carrot</name>
    <dbReference type="NCBI Taxonomy" id="79200"/>
    <lineage>
        <taxon>Eukaryota</taxon>
        <taxon>Viridiplantae</taxon>
        <taxon>Streptophyta</taxon>
        <taxon>Embryophyta</taxon>
        <taxon>Tracheophyta</taxon>
        <taxon>Spermatophyta</taxon>
        <taxon>Magnoliopsida</taxon>
        <taxon>eudicotyledons</taxon>
        <taxon>Gunneridae</taxon>
        <taxon>Pentapetalae</taxon>
        <taxon>asterids</taxon>
        <taxon>campanulids</taxon>
        <taxon>Apiales</taxon>
        <taxon>Apiaceae</taxon>
        <taxon>Apioideae</taxon>
        <taxon>Scandiceae</taxon>
        <taxon>Daucinae</taxon>
        <taxon>Daucus</taxon>
        <taxon>Daucus sect. Daucus</taxon>
    </lineage>
</organism>
<dbReference type="AlphaFoldDB" id="A0A164U720"/>
<dbReference type="GO" id="GO:0034198">
    <property type="term" value="P:cellular response to amino acid starvation"/>
    <property type="evidence" value="ECO:0007669"/>
    <property type="project" value="TreeGrafter"/>
</dbReference>
<sequence>MDLDLIHNYSHYFHLQGLEDKAWRTKQSSVQLLGAMAYCAPQQMSQCLPKIVPKLTEVLTDTHPKVQS</sequence>
<dbReference type="SUPFAM" id="SSF48371">
    <property type="entry name" value="ARM repeat"/>
    <property type="match status" value="1"/>
</dbReference>
<accession>A0A164U720</accession>
<dbReference type="Gramene" id="KZM88517">
    <property type="protein sequence ID" value="KZM88517"/>
    <property type="gene ID" value="DCAR_025592"/>
</dbReference>
<evidence type="ECO:0000313" key="2">
    <source>
        <dbReference type="EMBL" id="WOH09918.1"/>
    </source>
</evidence>
<dbReference type="PANTHER" id="PTHR23346:SF7">
    <property type="entry name" value="STALLED RIBOSOME SENSOR GCN1"/>
    <property type="match status" value="1"/>
</dbReference>
<proteinExistence type="predicted"/>
<dbReference type="GO" id="GO:0019887">
    <property type="term" value="F:protein kinase regulator activity"/>
    <property type="evidence" value="ECO:0007669"/>
    <property type="project" value="TreeGrafter"/>
</dbReference>
<evidence type="ECO:0000313" key="3">
    <source>
        <dbReference type="Proteomes" id="UP000077755"/>
    </source>
</evidence>
<dbReference type="EMBL" id="CP093349">
    <property type="protein sequence ID" value="WOH09918.1"/>
    <property type="molecule type" value="Genomic_DNA"/>
</dbReference>
<gene>
    <name evidence="2" type="ORF">DCAR_0729378</name>
</gene>